<dbReference type="PANTHER" id="PTHR43135">
    <property type="entry name" value="ALPHA-D-RIBOSE 1-METHYLPHOSPHONATE 5-TRIPHOSPHATE DIPHOSPHATASE"/>
    <property type="match status" value="1"/>
</dbReference>
<dbReference type="OrthoDB" id="10258955at2759"/>
<dbReference type="GO" id="GO:0016810">
    <property type="term" value="F:hydrolase activity, acting on carbon-nitrogen (but not peptide) bonds"/>
    <property type="evidence" value="ECO:0007669"/>
    <property type="project" value="InterPro"/>
</dbReference>
<feature type="domain" description="Amidohydrolase-related" evidence="1">
    <location>
        <begin position="420"/>
        <end position="535"/>
    </location>
</feature>
<protein>
    <recommendedName>
        <fullName evidence="1">Amidohydrolase-related domain-containing protein</fullName>
    </recommendedName>
</protein>
<dbReference type="InterPro" id="IPR032466">
    <property type="entry name" value="Metal_Hydrolase"/>
</dbReference>
<organism evidence="2 3">
    <name type="scientific">Chytriomyces confervae</name>
    <dbReference type="NCBI Taxonomy" id="246404"/>
    <lineage>
        <taxon>Eukaryota</taxon>
        <taxon>Fungi</taxon>
        <taxon>Fungi incertae sedis</taxon>
        <taxon>Chytridiomycota</taxon>
        <taxon>Chytridiomycota incertae sedis</taxon>
        <taxon>Chytridiomycetes</taxon>
        <taxon>Chytridiales</taxon>
        <taxon>Chytriomycetaceae</taxon>
        <taxon>Chytriomyces</taxon>
    </lineage>
</organism>
<sequence>MSRPPLLQTERRESAPTVTLHVQRGWFARSTWTEYFILITALLTLAVSVDTFWLSRAPSSEPAGTVGISQDAFSHGLRACDARGGPPFSVYLSQRQRVSVSGPPSRRNRRYSSRFNTTDSSLVTLIVNAFLWDGEKRVPDMCIVAGYGVILAVSRDSISLSQALDLANEYARFHSLPAIEASHVEVIDVQGRVVSPGLVDMHSHAGVSSAPGFVGEMDVNEESLEAILGAQLRVRDAFNPNDPFIPIIASGGVTTSLILPGSANLMGGEGMAIKMLSSSSKSLGVDEMNLNFGMNGEDDEPKWRYLKMACGENPKSGDGFPGSRLGASWLYRQRLEEARSTLYKQNEWCEAADRLSSQFQDRGHFYLSERYPEPLKDESLVALLRGKALLQIHCYQANDMEMMLRNKHEFGFNISAFHHATEAYLIAQRLASENIAAALFADHSIYKREAYMHSVNAGQILNQVGVKIAYKSDHPVTSAQDLIFEAQKAVHYGLDPDIAFAAVTSAPADLIGAGWRIGRVKEGYDADLVIWDRPPLQLGARPIRVYIDGFTAVSLPTVLQPPAPANPVAAVTPQLAATTSLETFSITNIGLLYANETSTFRDARLVVEKGIVTCMGQSCQIRGEAFDLNGGVVIPGLIASGVSIGLREISSEQSTNDGQSSSQDVLDGVVRAKDGLRVGGNSKALQFAFRSGVLTAISVPDGEGMLDGISVTFRTGAEGYSSAIIQSDTALHVNIGNSGKELFAQSISTQFGRLRSLLGSPPESSPFVNVVNGKLPLVVTLHDPSDITKLVYLVKETAPKSRLVIRGGSGAWAVADLLAQFKIPVVLSPSRCKPFSWEKQWCRSVDHQGPTAYEILKRAGVDVAISNDQTDASRSLLFEAGWATVASSTSGGKVDIADAIGSVTWKVADAFGLEPSSGVGRISVGNRAMIVGLDGGPIGFGYHVQILADGEFVTTNPKQE</sequence>
<keyword evidence="3" id="KW-1185">Reference proteome</keyword>
<gene>
    <name evidence="2" type="ORF">CcCBS67573_g05626</name>
</gene>
<evidence type="ECO:0000259" key="1">
    <source>
        <dbReference type="Pfam" id="PF01979"/>
    </source>
</evidence>
<dbReference type="SUPFAM" id="SSF51556">
    <property type="entry name" value="Metallo-dependent hydrolases"/>
    <property type="match status" value="2"/>
</dbReference>
<dbReference type="Proteomes" id="UP000320333">
    <property type="component" value="Unassembled WGS sequence"/>
</dbReference>
<dbReference type="EMBL" id="QEAP01000208">
    <property type="protein sequence ID" value="TPX73108.1"/>
    <property type="molecule type" value="Genomic_DNA"/>
</dbReference>
<dbReference type="Gene3D" id="3.20.20.140">
    <property type="entry name" value="Metal-dependent hydrolases"/>
    <property type="match status" value="2"/>
</dbReference>
<evidence type="ECO:0000313" key="2">
    <source>
        <dbReference type="EMBL" id="TPX73108.1"/>
    </source>
</evidence>
<reference evidence="2 3" key="1">
    <citation type="journal article" date="2019" name="Sci. Rep.">
        <title>Comparative genomics of chytrid fungi reveal insights into the obligate biotrophic and pathogenic lifestyle of Synchytrium endobioticum.</title>
        <authorList>
            <person name="van de Vossenberg B.T.L.H."/>
            <person name="Warris S."/>
            <person name="Nguyen H.D.T."/>
            <person name="van Gent-Pelzer M.P.E."/>
            <person name="Joly D.L."/>
            <person name="van de Geest H.C."/>
            <person name="Bonants P.J.M."/>
            <person name="Smith D.S."/>
            <person name="Levesque C.A."/>
            <person name="van der Lee T.A.J."/>
        </authorList>
    </citation>
    <scope>NUCLEOTIDE SEQUENCE [LARGE SCALE GENOMIC DNA]</scope>
    <source>
        <strain evidence="2 3">CBS 675.73</strain>
    </source>
</reference>
<name>A0A507FCV7_9FUNG</name>
<dbReference type="InterPro" id="IPR006680">
    <property type="entry name" value="Amidohydro-rel"/>
</dbReference>
<proteinExistence type="predicted"/>
<dbReference type="STRING" id="246404.A0A507FCV7"/>
<dbReference type="Pfam" id="PF01979">
    <property type="entry name" value="Amidohydro_1"/>
    <property type="match status" value="1"/>
</dbReference>
<dbReference type="AlphaFoldDB" id="A0A507FCV7"/>
<accession>A0A507FCV7</accession>
<dbReference type="InterPro" id="IPR011059">
    <property type="entry name" value="Metal-dep_hydrolase_composite"/>
</dbReference>
<evidence type="ECO:0000313" key="3">
    <source>
        <dbReference type="Proteomes" id="UP000320333"/>
    </source>
</evidence>
<dbReference type="PANTHER" id="PTHR43135:SF3">
    <property type="entry name" value="ALPHA-D-RIBOSE 1-METHYLPHOSPHONATE 5-TRIPHOSPHATE DIPHOSPHATASE"/>
    <property type="match status" value="1"/>
</dbReference>
<dbReference type="SUPFAM" id="SSF51338">
    <property type="entry name" value="Composite domain of metallo-dependent hydrolases"/>
    <property type="match status" value="1"/>
</dbReference>
<dbReference type="InterPro" id="IPR051781">
    <property type="entry name" value="Metallo-dep_Hydrolase"/>
</dbReference>
<comment type="caution">
    <text evidence="2">The sequence shown here is derived from an EMBL/GenBank/DDBJ whole genome shotgun (WGS) entry which is preliminary data.</text>
</comment>